<comment type="catalytic activity">
    <reaction evidence="4">
        <text>[glutaredoxin]-dithiol + arsenate + glutathione + H(+) = glutathionyl-S-S-[glutaredoxin] + arsenite + H2O</text>
        <dbReference type="Rhea" id="RHEA:22016"/>
        <dbReference type="Rhea" id="RHEA-COMP:10729"/>
        <dbReference type="Rhea" id="RHEA-COMP:17668"/>
        <dbReference type="ChEBI" id="CHEBI:15377"/>
        <dbReference type="ChEBI" id="CHEBI:15378"/>
        <dbReference type="ChEBI" id="CHEBI:29242"/>
        <dbReference type="ChEBI" id="CHEBI:29950"/>
        <dbReference type="ChEBI" id="CHEBI:48597"/>
        <dbReference type="ChEBI" id="CHEBI:57925"/>
        <dbReference type="ChEBI" id="CHEBI:146199"/>
        <dbReference type="EC" id="1.20.4.1"/>
    </reaction>
</comment>
<comment type="similarity">
    <text evidence="1 3 4">Belongs to the ArsC family.</text>
</comment>
<dbReference type="Proteomes" id="UP000288293">
    <property type="component" value="Unassembled WGS sequence"/>
</dbReference>
<dbReference type="PROSITE" id="PS51353">
    <property type="entry name" value="ARSC"/>
    <property type="match status" value="1"/>
</dbReference>
<dbReference type="PANTHER" id="PTHR30041">
    <property type="entry name" value="ARSENATE REDUCTASE"/>
    <property type="match status" value="1"/>
</dbReference>
<dbReference type="EC" id="1.20.4.1" evidence="4"/>
<dbReference type="RefSeq" id="WP_126802711.1">
    <property type="nucleotide sequence ID" value="NZ_PIPL01000001.1"/>
</dbReference>
<reference evidence="5 6" key="1">
    <citation type="journal article" date="2011" name="Front. Microbiol.">
        <title>Genomic signatures of strain selection and enhancement in Bacillus atrophaeus var. globigii, a historical biowarfare simulant.</title>
        <authorList>
            <person name="Gibbons H.S."/>
            <person name="Broomall S.M."/>
            <person name="McNew L.A."/>
            <person name="Daligault H."/>
            <person name="Chapman C."/>
            <person name="Bruce D."/>
            <person name="Karavis M."/>
            <person name="Krepps M."/>
            <person name="McGregor P.A."/>
            <person name="Hong C."/>
            <person name="Park K.H."/>
            <person name="Akmal A."/>
            <person name="Feldman A."/>
            <person name="Lin J.S."/>
            <person name="Chang W.E."/>
            <person name="Higgs B.W."/>
            <person name="Demirev P."/>
            <person name="Lindquist J."/>
            <person name="Liem A."/>
            <person name="Fochler E."/>
            <person name="Read T.D."/>
            <person name="Tapia R."/>
            <person name="Johnson S."/>
            <person name="Bishop-Lilly K.A."/>
            <person name="Detter C."/>
            <person name="Han C."/>
            <person name="Sozhamannan S."/>
            <person name="Rosenzweig C.N."/>
            <person name="Skowronski E.W."/>
        </authorList>
    </citation>
    <scope>NUCLEOTIDE SEQUENCE [LARGE SCALE GENOMIC DNA]</scope>
    <source>
        <strain evidence="5 6">MLST1</strain>
    </source>
</reference>
<dbReference type="OrthoDB" id="9790554at2"/>
<dbReference type="GO" id="GO:0008794">
    <property type="term" value="F:arsenate reductase (glutaredoxin) activity"/>
    <property type="evidence" value="ECO:0007669"/>
    <property type="project" value="UniProtKB-UniRule"/>
</dbReference>
<evidence type="ECO:0000256" key="2">
    <source>
        <dbReference type="ARBA" id="ARBA00023002"/>
    </source>
</evidence>
<keyword evidence="6" id="KW-1185">Reference proteome</keyword>
<dbReference type="PANTHER" id="PTHR30041:SF4">
    <property type="entry name" value="ARSENATE REDUCTASE"/>
    <property type="match status" value="1"/>
</dbReference>
<evidence type="ECO:0000256" key="4">
    <source>
        <dbReference type="RuleBase" id="RU362029"/>
    </source>
</evidence>
<keyword evidence="2 4" id="KW-0560">Oxidoreductase</keyword>
<dbReference type="SUPFAM" id="SSF52833">
    <property type="entry name" value="Thioredoxin-like"/>
    <property type="match status" value="1"/>
</dbReference>
<proteinExistence type="inferred from homology"/>
<dbReference type="InterPro" id="IPR006660">
    <property type="entry name" value="Arsenate_reductase-like"/>
</dbReference>
<dbReference type="Gene3D" id="3.40.30.10">
    <property type="entry name" value="Glutaredoxin"/>
    <property type="match status" value="1"/>
</dbReference>
<accession>A0A432W734</accession>
<name>A0A432W734_9GAMM</name>
<dbReference type="InterPro" id="IPR006659">
    <property type="entry name" value="Arsenate_reductase"/>
</dbReference>
<organism evidence="5 6">
    <name type="scientific">Aliidiomarina minuta</name>
    <dbReference type="NCBI Taxonomy" id="880057"/>
    <lineage>
        <taxon>Bacteria</taxon>
        <taxon>Pseudomonadati</taxon>
        <taxon>Pseudomonadota</taxon>
        <taxon>Gammaproteobacteria</taxon>
        <taxon>Alteromonadales</taxon>
        <taxon>Idiomarinaceae</taxon>
        <taxon>Aliidiomarina</taxon>
    </lineage>
</organism>
<dbReference type="AlphaFoldDB" id="A0A432W734"/>
<evidence type="ECO:0000313" key="5">
    <source>
        <dbReference type="EMBL" id="RUO25893.1"/>
    </source>
</evidence>
<sequence>MSDLIIYHNPRCSKSRQTLELLRQQNLQPEVVEYLKNPPSEKTLKDILQRLDMRASDLLRKKETIYKELELANKDSSDAELISLMHEHPKLIERPIVLYKGNARIGRPPEAVLELFA</sequence>
<dbReference type="NCBIfam" id="TIGR00014">
    <property type="entry name" value="arsC"/>
    <property type="match status" value="1"/>
</dbReference>
<dbReference type="Pfam" id="PF03960">
    <property type="entry name" value="ArsC"/>
    <property type="match status" value="1"/>
</dbReference>
<evidence type="ECO:0000256" key="1">
    <source>
        <dbReference type="ARBA" id="ARBA00007198"/>
    </source>
</evidence>
<dbReference type="InterPro" id="IPR036249">
    <property type="entry name" value="Thioredoxin-like_sf"/>
</dbReference>
<comment type="caution">
    <text evidence="5">The sequence shown here is derived from an EMBL/GenBank/DDBJ whole genome shotgun (WGS) entry which is preliminary data.</text>
</comment>
<protein>
    <recommendedName>
        <fullName evidence="4">Arsenate reductase</fullName>
        <ecNumber evidence="4">1.20.4.1</ecNumber>
    </recommendedName>
</protein>
<evidence type="ECO:0000313" key="6">
    <source>
        <dbReference type="Proteomes" id="UP000288293"/>
    </source>
</evidence>
<dbReference type="EMBL" id="PIPL01000001">
    <property type="protein sequence ID" value="RUO25893.1"/>
    <property type="molecule type" value="Genomic_DNA"/>
</dbReference>
<dbReference type="CDD" id="cd03034">
    <property type="entry name" value="ArsC_ArsC"/>
    <property type="match status" value="1"/>
</dbReference>
<gene>
    <name evidence="5" type="primary">arsC</name>
    <name evidence="5" type="ORF">CWE09_03980</name>
</gene>
<evidence type="ECO:0000256" key="3">
    <source>
        <dbReference type="PROSITE-ProRule" id="PRU01282"/>
    </source>
</evidence>